<evidence type="ECO:0000313" key="2">
    <source>
        <dbReference type="Proteomes" id="UP000321577"/>
    </source>
</evidence>
<dbReference type="EMBL" id="BKAG01000002">
    <property type="protein sequence ID" value="GEP41285.1"/>
    <property type="molecule type" value="Genomic_DNA"/>
</dbReference>
<evidence type="ECO:0000313" key="1">
    <source>
        <dbReference type="EMBL" id="GEP41285.1"/>
    </source>
</evidence>
<accession>A0A512M3G2</accession>
<dbReference type="Proteomes" id="UP000321577">
    <property type="component" value="Unassembled WGS sequence"/>
</dbReference>
<proteinExistence type="predicted"/>
<name>A0A512M3G2_9BACT</name>
<sequence length="67" mass="7962">MTYLEYKTTLRQHLKKYPAGATWANLRDTLKLPYDRPCPTWTRQLEEEIGLVRRKGQGRALVWSLRS</sequence>
<organism evidence="1 2">
    <name type="scientific">Brevifollis gellanilyticus</name>
    <dbReference type="NCBI Taxonomy" id="748831"/>
    <lineage>
        <taxon>Bacteria</taxon>
        <taxon>Pseudomonadati</taxon>
        <taxon>Verrucomicrobiota</taxon>
        <taxon>Verrucomicrobiia</taxon>
        <taxon>Verrucomicrobiales</taxon>
        <taxon>Verrucomicrobiaceae</taxon>
    </lineage>
</organism>
<reference evidence="1 2" key="1">
    <citation type="submission" date="2019-07" db="EMBL/GenBank/DDBJ databases">
        <title>Whole genome shotgun sequence of Brevifollis gellanilyticus NBRC 108608.</title>
        <authorList>
            <person name="Hosoyama A."/>
            <person name="Uohara A."/>
            <person name="Ohji S."/>
            <person name="Ichikawa N."/>
        </authorList>
    </citation>
    <scope>NUCLEOTIDE SEQUENCE [LARGE SCALE GENOMIC DNA]</scope>
    <source>
        <strain evidence="1 2">NBRC 108608</strain>
    </source>
</reference>
<gene>
    <name evidence="1" type="ORF">BGE01nite_05760</name>
</gene>
<comment type="caution">
    <text evidence="1">The sequence shown here is derived from an EMBL/GenBank/DDBJ whole genome shotgun (WGS) entry which is preliminary data.</text>
</comment>
<protein>
    <submittedName>
        <fullName evidence="1">Uncharacterized protein</fullName>
    </submittedName>
</protein>
<dbReference type="AlphaFoldDB" id="A0A512M3G2"/>
<keyword evidence="2" id="KW-1185">Reference proteome</keyword>